<evidence type="ECO:0000313" key="7">
    <source>
        <dbReference type="EMBL" id="KAF2671646.1"/>
    </source>
</evidence>
<keyword evidence="2" id="KW-0812">Transmembrane</keyword>
<gene>
    <name evidence="7" type="ORF">BT63DRAFT_176220</name>
</gene>
<dbReference type="Proteomes" id="UP000799302">
    <property type="component" value="Unassembled WGS sequence"/>
</dbReference>
<dbReference type="Pfam" id="PF04991">
    <property type="entry name" value="LicD"/>
    <property type="match status" value="1"/>
</dbReference>
<feature type="domain" description="LicD/FKTN/FKRP nucleotidyltransferase" evidence="6">
    <location>
        <begin position="110"/>
        <end position="215"/>
    </location>
</feature>
<sequence>MRLISCLTTSAFCLAIASALPGRSPPPFVGPPTRDTRLAQGWVDEDAKYFRKYSIPTESNVQQANQFTDEPGNDDQLGHYDIRYFKGIVSYEERTATLSHMMRAYLNFFRERGLETWIAHGTLLGWWWNGHILPWDWDVDTQVSGDTLAYMARHLNQTKHQYAGKDTESTREYLLDVNSMSWERVRGDGMNIIDARWIDTKNGLYIDITGLSETDPQTSPGIISCKNLHHYQMRDMYPMRETTFEGVPTRVPYAYDKLLVEEYQEKALTLTEYEGHIWDSETKTWIKKPAPSPNKQKEPVNWIRKLRR</sequence>
<dbReference type="GO" id="GO:0009100">
    <property type="term" value="P:glycoprotein metabolic process"/>
    <property type="evidence" value="ECO:0007669"/>
    <property type="project" value="UniProtKB-ARBA"/>
</dbReference>
<dbReference type="PANTHER" id="PTHR15407">
    <property type="entry name" value="FUKUTIN-RELATED"/>
    <property type="match status" value="1"/>
</dbReference>
<dbReference type="InterPro" id="IPR007074">
    <property type="entry name" value="LicD/FKTN/FKRP_NTP_transf"/>
</dbReference>
<comment type="subcellular location">
    <subcellularLocation>
        <location evidence="1">Membrane</location>
        <topology evidence="1">Single-pass membrane protein</topology>
    </subcellularLocation>
</comment>
<keyword evidence="4" id="KW-0472">Membrane</keyword>
<evidence type="ECO:0000256" key="4">
    <source>
        <dbReference type="ARBA" id="ARBA00023136"/>
    </source>
</evidence>
<dbReference type="InterPro" id="IPR009644">
    <property type="entry name" value="FKTN/MNN4/W02B3.4-1"/>
</dbReference>
<keyword evidence="8" id="KW-1185">Reference proteome</keyword>
<reference evidence="7" key="1">
    <citation type="journal article" date="2020" name="Stud. Mycol.">
        <title>101 Dothideomycetes genomes: a test case for predicting lifestyles and emergence of pathogens.</title>
        <authorList>
            <person name="Haridas S."/>
            <person name="Albert R."/>
            <person name="Binder M."/>
            <person name="Bloem J."/>
            <person name="Labutti K."/>
            <person name="Salamov A."/>
            <person name="Andreopoulos B."/>
            <person name="Baker S."/>
            <person name="Barry K."/>
            <person name="Bills G."/>
            <person name="Bluhm B."/>
            <person name="Cannon C."/>
            <person name="Castanera R."/>
            <person name="Culley D."/>
            <person name="Daum C."/>
            <person name="Ezra D."/>
            <person name="Gonzalez J."/>
            <person name="Henrissat B."/>
            <person name="Kuo A."/>
            <person name="Liang C."/>
            <person name="Lipzen A."/>
            <person name="Lutzoni F."/>
            <person name="Magnuson J."/>
            <person name="Mondo S."/>
            <person name="Nolan M."/>
            <person name="Ohm R."/>
            <person name="Pangilinan J."/>
            <person name="Park H.-J."/>
            <person name="Ramirez L."/>
            <person name="Alfaro M."/>
            <person name="Sun H."/>
            <person name="Tritt A."/>
            <person name="Yoshinaga Y."/>
            <person name="Zwiers L.-H."/>
            <person name="Turgeon B."/>
            <person name="Goodwin S."/>
            <person name="Spatafora J."/>
            <person name="Crous P."/>
            <person name="Grigoriev I."/>
        </authorList>
    </citation>
    <scope>NUCLEOTIDE SEQUENCE</scope>
    <source>
        <strain evidence="7">CBS 115976</strain>
    </source>
</reference>
<feature type="chain" id="PRO_5025657824" description="LicD/FKTN/FKRP nucleotidyltransferase domain-containing protein" evidence="5">
    <location>
        <begin position="20"/>
        <end position="308"/>
    </location>
</feature>
<feature type="signal peptide" evidence="5">
    <location>
        <begin position="1"/>
        <end position="19"/>
    </location>
</feature>
<dbReference type="PANTHER" id="PTHR15407:SF28">
    <property type="entry name" value="RIBITOL-5-PHOSPHATE TRANSFERASE FKTN"/>
    <property type="match status" value="1"/>
</dbReference>
<organism evidence="7 8">
    <name type="scientific">Microthyrium microscopicum</name>
    <dbReference type="NCBI Taxonomy" id="703497"/>
    <lineage>
        <taxon>Eukaryota</taxon>
        <taxon>Fungi</taxon>
        <taxon>Dikarya</taxon>
        <taxon>Ascomycota</taxon>
        <taxon>Pezizomycotina</taxon>
        <taxon>Dothideomycetes</taxon>
        <taxon>Dothideomycetes incertae sedis</taxon>
        <taxon>Microthyriales</taxon>
        <taxon>Microthyriaceae</taxon>
        <taxon>Microthyrium</taxon>
    </lineage>
</organism>
<proteinExistence type="predicted"/>
<dbReference type="AlphaFoldDB" id="A0A6A6UIW5"/>
<name>A0A6A6UIW5_9PEZI</name>
<evidence type="ECO:0000256" key="5">
    <source>
        <dbReference type="SAM" id="SignalP"/>
    </source>
</evidence>
<dbReference type="OrthoDB" id="444255at2759"/>
<dbReference type="GO" id="GO:0016020">
    <property type="term" value="C:membrane"/>
    <property type="evidence" value="ECO:0007669"/>
    <property type="project" value="UniProtKB-SubCell"/>
</dbReference>
<evidence type="ECO:0000313" key="8">
    <source>
        <dbReference type="Proteomes" id="UP000799302"/>
    </source>
</evidence>
<accession>A0A6A6UIW5</accession>
<keyword evidence="5" id="KW-0732">Signal</keyword>
<evidence type="ECO:0000256" key="3">
    <source>
        <dbReference type="ARBA" id="ARBA00022989"/>
    </source>
</evidence>
<dbReference type="EMBL" id="MU004232">
    <property type="protein sequence ID" value="KAF2671646.1"/>
    <property type="molecule type" value="Genomic_DNA"/>
</dbReference>
<keyword evidence="3" id="KW-1133">Transmembrane helix</keyword>
<protein>
    <recommendedName>
        <fullName evidence="6">LicD/FKTN/FKRP nucleotidyltransferase domain-containing protein</fullName>
    </recommendedName>
</protein>
<evidence type="ECO:0000256" key="1">
    <source>
        <dbReference type="ARBA" id="ARBA00004167"/>
    </source>
</evidence>
<evidence type="ECO:0000256" key="2">
    <source>
        <dbReference type="ARBA" id="ARBA00022692"/>
    </source>
</evidence>
<evidence type="ECO:0000259" key="6">
    <source>
        <dbReference type="Pfam" id="PF04991"/>
    </source>
</evidence>